<dbReference type="Pfam" id="PF06881">
    <property type="entry name" value="Elongin_A"/>
    <property type="match status" value="1"/>
</dbReference>
<dbReference type="PANTHER" id="PTHR15141:SF76">
    <property type="entry name" value="TRANSCRIPTION ELONGATION FACTOR B POLYPEPTIDE 3"/>
    <property type="match status" value="1"/>
</dbReference>
<dbReference type="InterPro" id="IPR051870">
    <property type="entry name" value="Elongin-A_domain"/>
</dbReference>
<sequence>MPVPSLAGLCRKTIWANIDELSYVSNLPYWKVRDILKHVKTASQLAVIEDYSPQIVGEDAELWEAFCRRDFPVPVKRKDYQPENPRSWRQVYERYAEEEREAEALALAQLGATYAGINKAKMANKTSIGDPRHLPKAPISGGFARSRGKGPGPGSATLSFGGGARTTNAVKKAKKEALEVAARKRLSVPKGVRSTANLAKVTRAPESMKTEFRIKAQPKFIPPGAPVVAKRPRETGDEREQMEARLLAAKRSKVQPKVMSDEELRSGSSKSMEENQLAAAAQSESRPSTTPKKPRSLFSRAHNTSYPQNKVTVKTFGRPTSNAAPEKPGGVPKTKAGRPGSIANNSSLSTARTGSSSTQRPSRPETSRNNNLARRGDDLSPITRVSSPGYEDFKLSKMAPRRASRSPSVASSVFGTPEPEVSESRGRRSSYQSNSSRSSSPLAPPSTRPAKRAGTPPIAATALQGKSSSPPKRRLDEVAAGGSSAAATSADGGAAAPQPPIKKKKVDIFMRRKR</sequence>
<dbReference type="InterPro" id="IPR010684">
    <property type="entry name" value="RNA_pol_II_trans_fac_SIII_A"/>
</dbReference>
<dbReference type="Proteomes" id="UP001265746">
    <property type="component" value="Unassembled WGS sequence"/>
</dbReference>
<dbReference type="AlphaFoldDB" id="A0AAD9SMC2"/>
<feature type="compositionally biased region" description="Polar residues" evidence="1">
    <location>
        <begin position="282"/>
        <end position="291"/>
    </location>
</feature>
<protein>
    <recommendedName>
        <fullName evidence="4">Elongin-A</fullName>
    </recommendedName>
</protein>
<accession>A0AAD9SMC2</accession>
<feature type="compositionally biased region" description="Basic and acidic residues" evidence="1">
    <location>
        <begin position="231"/>
        <end position="243"/>
    </location>
</feature>
<dbReference type="PANTHER" id="PTHR15141">
    <property type="entry name" value="TRANSCRIPTION ELONGATION FACTOR B POLYPEPTIDE 3"/>
    <property type="match status" value="1"/>
</dbReference>
<feature type="region of interest" description="Disordered" evidence="1">
    <location>
        <begin position="222"/>
        <end position="514"/>
    </location>
</feature>
<feature type="region of interest" description="Disordered" evidence="1">
    <location>
        <begin position="126"/>
        <end position="163"/>
    </location>
</feature>
<dbReference type="EMBL" id="JAUJFL010000002">
    <property type="protein sequence ID" value="KAK2610964.1"/>
    <property type="molecule type" value="Genomic_DNA"/>
</dbReference>
<evidence type="ECO:0000313" key="2">
    <source>
        <dbReference type="EMBL" id="KAK2610964.1"/>
    </source>
</evidence>
<organism evidence="2 3">
    <name type="scientific">Phomopsis amygdali</name>
    <name type="common">Fusicoccum amygdali</name>
    <dbReference type="NCBI Taxonomy" id="1214568"/>
    <lineage>
        <taxon>Eukaryota</taxon>
        <taxon>Fungi</taxon>
        <taxon>Dikarya</taxon>
        <taxon>Ascomycota</taxon>
        <taxon>Pezizomycotina</taxon>
        <taxon>Sordariomycetes</taxon>
        <taxon>Sordariomycetidae</taxon>
        <taxon>Diaporthales</taxon>
        <taxon>Diaporthaceae</taxon>
        <taxon>Diaporthe</taxon>
    </lineage>
</organism>
<proteinExistence type="predicted"/>
<dbReference type="Gene3D" id="6.10.250.3180">
    <property type="match status" value="1"/>
</dbReference>
<evidence type="ECO:0000313" key="3">
    <source>
        <dbReference type="Proteomes" id="UP001265746"/>
    </source>
</evidence>
<feature type="compositionally biased region" description="Low complexity" evidence="1">
    <location>
        <begin position="429"/>
        <end position="441"/>
    </location>
</feature>
<feature type="compositionally biased region" description="Polar residues" evidence="1">
    <location>
        <begin position="301"/>
        <end position="323"/>
    </location>
</feature>
<feature type="compositionally biased region" description="Low complexity" evidence="1">
    <location>
        <begin position="479"/>
        <end position="496"/>
    </location>
</feature>
<evidence type="ECO:0008006" key="4">
    <source>
        <dbReference type="Google" id="ProtNLM"/>
    </source>
</evidence>
<evidence type="ECO:0000256" key="1">
    <source>
        <dbReference type="SAM" id="MobiDB-lite"/>
    </source>
</evidence>
<gene>
    <name evidence="2" type="ORF">N8I77_004349</name>
</gene>
<keyword evidence="3" id="KW-1185">Reference proteome</keyword>
<comment type="caution">
    <text evidence="2">The sequence shown here is derived from an EMBL/GenBank/DDBJ whole genome shotgun (WGS) entry which is preliminary data.</text>
</comment>
<reference evidence="2" key="1">
    <citation type="submission" date="2023-06" db="EMBL/GenBank/DDBJ databases">
        <authorList>
            <person name="Noh H."/>
        </authorList>
    </citation>
    <scope>NUCLEOTIDE SEQUENCE</scope>
    <source>
        <strain evidence="2">DUCC20226</strain>
    </source>
</reference>
<feature type="compositionally biased region" description="Low complexity" evidence="1">
    <location>
        <begin position="346"/>
        <end position="358"/>
    </location>
</feature>
<dbReference type="GO" id="GO:0006368">
    <property type="term" value="P:transcription elongation by RNA polymerase II"/>
    <property type="evidence" value="ECO:0007669"/>
    <property type="project" value="InterPro"/>
</dbReference>
<name>A0AAD9SMC2_PHOAM</name>
<dbReference type="GO" id="GO:0070449">
    <property type="term" value="C:elongin complex"/>
    <property type="evidence" value="ECO:0007669"/>
    <property type="project" value="InterPro"/>
</dbReference>